<evidence type="ECO:0000313" key="2">
    <source>
        <dbReference type="Proteomes" id="UP000177987"/>
    </source>
</evidence>
<dbReference type="EMBL" id="MHUW01000007">
    <property type="protein sequence ID" value="OHA84104.1"/>
    <property type="molecule type" value="Genomic_DNA"/>
</dbReference>
<dbReference type="STRING" id="1802727.A2937_02830"/>
<dbReference type="Proteomes" id="UP000177987">
    <property type="component" value="Unassembled WGS sequence"/>
</dbReference>
<evidence type="ECO:0000313" key="1">
    <source>
        <dbReference type="EMBL" id="OHA84104.1"/>
    </source>
</evidence>
<dbReference type="AlphaFoldDB" id="A0A1G2SGM9"/>
<gene>
    <name evidence="1" type="ORF">A2937_02830</name>
</gene>
<organism evidence="1 2">
    <name type="scientific">Candidatus Yonathbacteria bacterium RIFCSPLOWO2_01_FULL_47_33b</name>
    <dbReference type="NCBI Taxonomy" id="1802727"/>
    <lineage>
        <taxon>Bacteria</taxon>
        <taxon>Candidatus Yonathiibacteriota</taxon>
    </lineage>
</organism>
<protein>
    <recommendedName>
        <fullName evidence="3">RNA polymerase alpha subunit C-terminal domain-containing protein</fullName>
    </recommendedName>
</protein>
<evidence type="ECO:0008006" key="3">
    <source>
        <dbReference type="Google" id="ProtNLM"/>
    </source>
</evidence>
<sequence length="105" mass="11912">MIARLLQKQPGTADVIKQGLNDGYQPSTRTMLNIGPNLCSHMRENGIKTVRDLALLRKEKLYEILSKRDNPPEDLAVIEKALTEVGLKMGMTRDEFNRYKKASQP</sequence>
<reference evidence="1 2" key="1">
    <citation type="journal article" date="2016" name="Nat. Commun.">
        <title>Thousands of microbial genomes shed light on interconnected biogeochemical processes in an aquifer system.</title>
        <authorList>
            <person name="Anantharaman K."/>
            <person name="Brown C.T."/>
            <person name="Hug L.A."/>
            <person name="Sharon I."/>
            <person name="Castelle C.J."/>
            <person name="Probst A.J."/>
            <person name="Thomas B.C."/>
            <person name="Singh A."/>
            <person name="Wilkins M.J."/>
            <person name="Karaoz U."/>
            <person name="Brodie E.L."/>
            <person name="Williams K.H."/>
            <person name="Hubbard S.S."/>
            <person name="Banfield J.F."/>
        </authorList>
    </citation>
    <scope>NUCLEOTIDE SEQUENCE [LARGE SCALE GENOMIC DNA]</scope>
</reference>
<accession>A0A1G2SGM9</accession>
<name>A0A1G2SGM9_9BACT</name>
<comment type="caution">
    <text evidence="1">The sequence shown here is derived from an EMBL/GenBank/DDBJ whole genome shotgun (WGS) entry which is preliminary data.</text>
</comment>
<proteinExistence type="predicted"/>